<dbReference type="FunFam" id="1.10.10.60:FF:000061">
    <property type="entry name" value="Trihelix transcription factor GT-2"/>
    <property type="match status" value="1"/>
</dbReference>
<feature type="domain" description="Myb/SANT-like DNA-binding" evidence="8">
    <location>
        <begin position="3"/>
        <end position="70"/>
    </location>
</feature>
<dbReference type="Gene3D" id="1.10.10.60">
    <property type="entry name" value="Homeodomain-like"/>
    <property type="match status" value="2"/>
</dbReference>
<evidence type="ECO:0000256" key="3">
    <source>
        <dbReference type="ARBA" id="ARBA00023015"/>
    </source>
</evidence>
<feature type="compositionally biased region" description="Low complexity" evidence="7">
    <location>
        <begin position="178"/>
        <end position="191"/>
    </location>
</feature>
<feature type="region of interest" description="Disordered" evidence="7">
    <location>
        <begin position="178"/>
        <end position="262"/>
    </location>
</feature>
<comment type="subcellular location">
    <subcellularLocation>
        <location evidence="1">Nucleus</location>
    </subcellularLocation>
</comment>
<gene>
    <name evidence="9" type="primary">GT-2_6</name>
    <name evidence="9" type="ORF">CK203_113652</name>
</gene>
<keyword evidence="4" id="KW-0238">DNA-binding</keyword>
<proteinExistence type="predicted"/>
<feature type="compositionally biased region" description="Acidic residues" evidence="7">
    <location>
        <begin position="192"/>
        <end position="202"/>
    </location>
</feature>
<evidence type="ECO:0000313" key="10">
    <source>
        <dbReference type="Proteomes" id="UP000288805"/>
    </source>
</evidence>
<evidence type="ECO:0000256" key="5">
    <source>
        <dbReference type="ARBA" id="ARBA00023163"/>
    </source>
</evidence>
<keyword evidence="2" id="KW-0677">Repeat</keyword>
<dbReference type="EMBL" id="QGNW01001300">
    <property type="protein sequence ID" value="RVW46703.1"/>
    <property type="molecule type" value="Genomic_DNA"/>
</dbReference>
<accession>A0A438EG61</accession>
<protein>
    <submittedName>
        <fullName evidence="9">Trihelix transcription factor GT-2</fullName>
    </submittedName>
</protein>
<feature type="region of interest" description="Disordered" evidence="7">
    <location>
        <begin position="458"/>
        <end position="645"/>
    </location>
</feature>
<feature type="compositionally biased region" description="Acidic residues" evidence="7">
    <location>
        <begin position="577"/>
        <end position="606"/>
    </location>
</feature>
<evidence type="ECO:0000256" key="4">
    <source>
        <dbReference type="ARBA" id="ARBA00023125"/>
    </source>
</evidence>
<evidence type="ECO:0000256" key="6">
    <source>
        <dbReference type="ARBA" id="ARBA00023242"/>
    </source>
</evidence>
<evidence type="ECO:0000256" key="1">
    <source>
        <dbReference type="ARBA" id="ARBA00004123"/>
    </source>
</evidence>
<keyword evidence="3" id="KW-0805">Transcription regulation</keyword>
<dbReference type="GO" id="GO:0005634">
    <property type="term" value="C:nucleus"/>
    <property type="evidence" value="ECO:0007669"/>
    <property type="project" value="UniProtKB-SubCell"/>
</dbReference>
<keyword evidence="5" id="KW-0804">Transcription</keyword>
<dbReference type="PANTHER" id="PTHR21654:SF84">
    <property type="entry name" value="SI:DKEY-66I24.7"/>
    <property type="match status" value="1"/>
</dbReference>
<comment type="caution">
    <text evidence="9">The sequence shown here is derived from an EMBL/GenBank/DDBJ whole genome shotgun (WGS) entry which is preliminary data.</text>
</comment>
<dbReference type="PANTHER" id="PTHR21654">
    <property type="entry name" value="FI21293P1"/>
    <property type="match status" value="1"/>
</dbReference>
<evidence type="ECO:0000256" key="2">
    <source>
        <dbReference type="ARBA" id="ARBA00022737"/>
    </source>
</evidence>
<keyword evidence="6" id="KW-0539">Nucleus</keyword>
<dbReference type="AlphaFoldDB" id="A0A438EG61"/>
<dbReference type="Proteomes" id="UP000288805">
    <property type="component" value="Unassembled WGS sequence"/>
</dbReference>
<evidence type="ECO:0000259" key="8">
    <source>
        <dbReference type="Pfam" id="PF13837"/>
    </source>
</evidence>
<reference evidence="9 10" key="1">
    <citation type="journal article" date="2018" name="PLoS Genet.">
        <title>Population sequencing reveals clonal diversity and ancestral inbreeding in the grapevine cultivar Chardonnay.</title>
        <authorList>
            <person name="Roach M.J."/>
            <person name="Johnson D.L."/>
            <person name="Bohlmann J."/>
            <person name="van Vuuren H.J."/>
            <person name="Jones S.J."/>
            <person name="Pretorius I.S."/>
            <person name="Schmidt S.A."/>
            <person name="Borneman A.R."/>
        </authorList>
    </citation>
    <scope>NUCLEOTIDE SEQUENCE [LARGE SCALE GENOMIC DNA]</scope>
    <source>
        <strain evidence="10">cv. Chardonnay</strain>
        <tissue evidence="9">Leaf</tissue>
    </source>
</reference>
<dbReference type="GO" id="GO:0003677">
    <property type="term" value="F:DNA binding"/>
    <property type="evidence" value="ECO:0007669"/>
    <property type="project" value="UniProtKB-KW"/>
</dbReference>
<dbReference type="InterPro" id="IPR044822">
    <property type="entry name" value="Myb_DNA-bind_4"/>
</dbReference>
<dbReference type="CDD" id="cd12203">
    <property type="entry name" value="GT1"/>
    <property type="match status" value="2"/>
</dbReference>
<feature type="domain" description="Myb/SANT-like DNA-binding" evidence="8">
    <location>
        <begin position="388"/>
        <end position="452"/>
    </location>
</feature>
<name>A0A438EG61_VITVI</name>
<feature type="compositionally biased region" description="Basic and acidic residues" evidence="7">
    <location>
        <begin position="559"/>
        <end position="569"/>
    </location>
</feature>
<dbReference type="Pfam" id="PF13837">
    <property type="entry name" value="Myb_DNA-bind_4"/>
    <property type="match status" value="2"/>
</dbReference>
<evidence type="ECO:0000256" key="7">
    <source>
        <dbReference type="SAM" id="MobiDB-lite"/>
    </source>
</evidence>
<organism evidence="9 10">
    <name type="scientific">Vitis vinifera</name>
    <name type="common">Grape</name>
    <dbReference type="NCBI Taxonomy" id="29760"/>
    <lineage>
        <taxon>Eukaryota</taxon>
        <taxon>Viridiplantae</taxon>
        <taxon>Streptophyta</taxon>
        <taxon>Embryophyta</taxon>
        <taxon>Tracheophyta</taxon>
        <taxon>Spermatophyta</taxon>
        <taxon>Magnoliopsida</taxon>
        <taxon>eudicotyledons</taxon>
        <taxon>Gunneridae</taxon>
        <taxon>Pentapetalae</taxon>
        <taxon>rosids</taxon>
        <taxon>Vitales</taxon>
        <taxon>Vitaceae</taxon>
        <taxon>Viteae</taxon>
        <taxon>Vitis</taxon>
    </lineage>
</organism>
<feature type="compositionally biased region" description="Polar residues" evidence="7">
    <location>
        <begin position="518"/>
        <end position="540"/>
    </location>
</feature>
<feature type="compositionally biased region" description="Basic and acidic residues" evidence="7">
    <location>
        <begin position="231"/>
        <end position="251"/>
    </location>
</feature>
<feature type="compositionally biased region" description="Polar residues" evidence="7">
    <location>
        <begin position="206"/>
        <end position="220"/>
    </location>
</feature>
<evidence type="ECO:0000313" key="9">
    <source>
        <dbReference type="EMBL" id="RVW46703.1"/>
    </source>
</evidence>
<sequence>MDVAFRDATLKGPLWEDVSRKLAELGYSRSAKKCKEKFENVHKYYKRTKEGRAGRQDGKSYRFFSQLEALHSTATSNVSAAPATPLTAVIATTTNTTTFPNTNTVSPATNLIVAPISIGIGTSNPMPVSSVRIPSASPSTMGASPMFPPDLSSGMITAPSGSAAATAPAAAPTHTALGISFSSNTSSSSSGSDDDEQEDEDILQGSRPTQIAVASSSNETGDGEAGGDAAKVSRDHREERTRQDDQRRGLEETGDGQTVREHDLMAQERALSASRDAAIIAFLQKITGQTIQLPPPVTIPAVPPPAPPAPVPPPAHQHNTITTINHNHNHNNNNNTNIIIIIINNSTFTITTNLKWWWELRVELIEVAQNGSSCINKLEERTGLQVPRGRTKGSSLGRISAGMQQMGYKRSAKRCKEKWENINKYFKKVKESNKKRPEDAKTCPYFHQLDALYRKKLLGSTSGSGGSGGSTYVNPNRPEEQQQQQPPPQHESAKLDPIPTPYSQDRGDVPAIMPPPITTSQATESENKNGGSSDEQTNNGGLPGSLFGEGSSTPGGGAKKPEDIVKDQQGRQQVIVDDYDNVEELDSDNLDQEEEGEDDDEVEESEEERKMGFKIEFQSRTRAPLTGEETGHPPSWLWFNSLGGG</sequence>
<feature type="compositionally biased region" description="Basic and acidic residues" evidence="7">
    <location>
        <begin position="607"/>
        <end position="619"/>
    </location>
</feature>
<dbReference type="GO" id="GO:0006355">
    <property type="term" value="P:regulation of DNA-templated transcription"/>
    <property type="evidence" value="ECO:0007669"/>
    <property type="project" value="UniProtKB-ARBA"/>
</dbReference>